<organism evidence="1 2">
    <name type="scientific">Oedothorax gibbosus</name>
    <dbReference type="NCBI Taxonomy" id="931172"/>
    <lineage>
        <taxon>Eukaryota</taxon>
        <taxon>Metazoa</taxon>
        <taxon>Ecdysozoa</taxon>
        <taxon>Arthropoda</taxon>
        <taxon>Chelicerata</taxon>
        <taxon>Arachnida</taxon>
        <taxon>Araneae</taxon>
        <taxon>Araneomorphae</taxon>
        <taxon>Entelegynae</taxon>
        <taxon>Araneoidea</taxon>
        <taxon>Linyphiidae</taxon>
        <taxon>Erigoninae</taxon>
        <taxon>Oedothorax</taxon>
    </lineage>
</organism>
<dbReference type="PANTHER" id="PTHR21084:SF1">
    <property type="entry name" value="DENSE INCISORS"/>
    <property type="match status" value="1"/>
</dbReference>
<protein>
    <submittedName>
        <fullName evidence="1">Uncharacterized protein</fullName>
    </submittedName>
</protein>
<gene>
    <name evidence="1" type="ORF">JTE90_024639</name>
</gene>
<accession>A0AAV6U4D6</accession>
<dbReference type="PANTHER" id="PTHR21084">
    <property type="entry name" value="DENSE INCISORS"/>
    <property type="match status" value="1"/>
</dbReference>
<dbReference type="AlphaFoldDB" id="A0AAV6U4D6"/>
<keyword evidence="2" id="KW-1185">Reference proteome</keyword>
<sequence>MFVWARKFEVSLFQRLHTKSNLANMNTKEKKGLSELLGDLSTQDLKDIANLTTNHLSSYDDNTKSSVVIDDIIKNAGNSSEILHRQKVSRDVLFKYLKKNGVTVKAKGRRQDYIRSCLNLWGVVNEKNTEDKRQTRSGRANVNKKSG</sequence>
<dbReference type="InterPro" id="IPR026698">
    <property type="entry name" value="UPF_C3orf38"/>
</dbReference>
<dbReference type="Pfam" id="PF15008">
    <property type="entry name" value="DUF4518"/>
    <property type="match status" value="1"/>
</dbReference>
<dbReference type="Proteomes" id="UP000827092">
    <property type="component" value="Unassembled WGS sequence"/>
</dbReference>
<proteinExistence type="predicted"/>
<evidence type="ECO:0000313" key="2">
    <source>
        <dbReference type="Proteomes" id="UP000827092"/>
    </source>
</evidence>
<reference evidence="1 2" key="1">
    <citation type="journal article" date="2022" name="Nat. Ecol. Evol.">
        <title>A masculinizing supergene underlies an exaggerated male reproductive morph in a spider.</title>
        <authorList>
            <person name="Hendrickx F."/>
            <person name="De Corte Z."/>
            <person name="Sonet G."/>
            <person name="Van Belleghem S.M."/>
            <person name="Kostlbacher S."/>
            <person name="Vangestel C."/>
        </authorList>
    </citation>
    <scope>NUCLEOTIDE SEQUENCE [LARGE SCALE GENOMIC DNA]</scope>
    <source>
        <strain evidence="1">W744_W776</strain>
    </source>
</reference>
<name>A0AAV6U4D6_9ARAC</name>
<comment type="caution">
    <text evidence="1">The sequence shown here is derived from an EMBL/GenBank/DDBJ whole genome shotgun (WGS) entry which is preliminary data.</text>
</comment>
<evidence type="ECO:0000313" key="1">
    <source>
        <dbReference type="EMBL" id="KAG8178479.1"/>
    </source>
</evidence>
<dbReference type="EMBL" id="JAFNEN010000693">
    <property type="protein sequence ID" value="KAG8178479.1"/>
    <property type="molecule type" value="Genomic_DNA"/>
</dbReference>